<feature type="region of interest" description="Disordered" evidence="1">
    <location>
        <begin position="51"/>
        <end position="84"/>
    </location>
</feature>
<keyword evidence="2" id="KW-0732">Signal</keyword>
<sequence length="321" mass="36439">MLDLLLFAALTTNACSCPYNEPKTVRAPSSSLSVLSPPFYPNSPFSLAQVSHAHDSSQTNRPCQSSLASTVEPQPVCSSDQSSFDPNQLPHADIFHQFVSQDDASSIDGGDTDVMKMDGVTLDPKFQLIIATLKHRMDMTFCHYVAEIADAYIYISPITFEYHHMTVIGTPHHDMTDIESLYQNMIQYFRQVVETAEKKLCQDFFNLTVRLLQPIQRHVPQSCIDFIKKTLKRRFGPENGNVIENAYRKLPYARSIHLWARLSQPNVIIEYFLNAFKIRLSSFPFLLEYFRLSFSGDQQPSALVLDIAVILQLRGCQNTAF</sequence>
<dbReference type="EMBL" id="HACM01006057">
    <property type="protein sequence ID" value="CRZ06499.1"/>
    <property type="molecule type" value="Transcribed_RNA"/>
</dbReference>
<organism evidence="3">
    <name type="scientific">Spongospora subterranea</name>
    <dbReference type="NCBI Taxonomy" id="70186"/>
    <lineage>
        <taxon>Eukaryota</taxon>
        <taxon>Sar</taxon>
        <taxon>Rhizaria</taxon>
        <taxon>Endomyxa</taxon>
        <taxon>Phytomyxea</taxon>
        <taxon>Plasmodiophorida</taxon>
        <taxon>Plasmodiophoridae</taxon>
        <taxon>Spongospora</taxon>
    </lineage>
</organism>
<feature type="compositionally biased region" description="Polar residues" evidence="1">
    <location>
        <begin position="56"/>
        <end position="84"/>
    </location>
</feature>
<accession>A0A0H5RD88</accession>
<protein>
    <submittedName>
        <fullName evidence="3">Uncharacterized protein</fullName>
    </submittedName>
</protein>
<feature type="chain" id="PRO_5005223167" evidence="2">
    <location>
        <begin position="17"/>
        <end position="321"/>
    </location>
</feature>
<evidence type="ECO:0000313" key="3">
    <source>
        <dbReference type="EMBL" id="CRZ06499.1"/>
    </source>
</evidence>
<feature type="signal peptide" evidence="2">
    <location>
        <begin position="1"/>
        <end position="16"/>
    </location>
</feature>
<feature type="non-terminal residue" evidence="3">
    <location>
        <position position="321"/>
    </location>
</feature>
<evidence type="ECO:0000256" key="2">
    <source>
        <dbReference type="SAM" id="SignalP"/>
    </source>
</evidence>
<proteinExistence type="predicted"/>
<reference evidence="3" key="1">
    <citation type="submission" date="2015-04" db="EMBL/GenBank/DDBJ databases">
        <title>The genome sequence of the plant pathogenic Rhizarian Plasmodiophora brassicae reveals insights in its biotrophic life cycle and the origin of chitin synthesis.</title>
        <authorList>
            <person name="Schwelm A."/>
            <person name="Fogelqvist J."/>
            <person name="Knaust A."/>
            <person name="Julke S."/>
            <person name="Lilja T."/>
            <person name="Dhandapani V."/>
            <person name="Bonilla-Rosso G."/>
            <person name="Karlsson M."/>
            <person name="Shevchenko A."/>
            <person name="Choi S.R."/>
            <person name="Kim H.G."/>
            <person name="Park J.Y."/>
            <person name="Lim Y.P."/>
            <person name="Ludwig-Muller J."/>
            <person name="Dixelius C."/>
        </authorList>
    </citation>
    <scope>NUCLEOTIDE SEQUENCE</scope>
    <source>
        <tissue evidence="3">Potato root galls</tissue>
    </source>
</reference>
<evidence type="ECO:0000256" key="1">
    <source>
        <dbReference type="SAM" id="MobiDB-lite"/>
    </source>
</evidence>
<name>A0A0H5RD88_9EUKA</name>
<dbReference type="AlphaFoldDB" id="A0A0H5RD88"/>